<comment type="caution">
    <text evidence="2">The sequence shown here is derived from an EMBL/GenBank/DDBJ whole genome shotgun (WGS) entry which is preliminary data.</text>
</comment>
<feature type="coiled-coil region" evidence="1">
    <location>
        <begin position="9"/>
        <end position="47"/>
    </location>
</feature>
<evidence type="ECO:0000313" key="2">
    <source>
        <dbReference type="EMBL" id="TCK92398.1"/>
    </source>
</evidence>
<name>A0A4R1MI82_9FIRM</name>
<dbReference type="RefSeq" id="WP_132282835.1">
    <property type="nucleotide sequence ID" value="NZ_SMGQ01000014.1"/>
</dbReference>
<dbReference type="OrthoDB" id="2084810at2"/>
<evidence type="ECO:0000313" key="3">
    <source>
        <dbReference type="Proteomes" id="UP000294545"/>
    </source>
</evidence>
<dbReference type="Proteomes" id="UP000294545">
    <property type="component" value="Unassembled WGS sequence"/>
</dbReference>
<proteinExistence type="predicted"/>
<accession>A0A4R1MI82</accession>
<sequence length="91" mass="11109">MKLEFEEYLEEVKCEMAGYEEITEELIKKWEEKARQVIKNYKDKKNRIIKSNNSIYVEIEDEADIFKVADYYFAAIENDELDQYWEGFDIF</sequence>
<evidence type="ECO:0000256" key="1">
    <source>
        <dbReference type="SAM" id="Coils"/>
    </source>
</evidence>
<gene>
    <name evidence="2" type="ORF">EDC19_2133</name>
</gene>
<protein>
    <submittedName>
        <fullName evidence="2">Uncharacterized protein</fullName>
    </submittedName>
</protein>
<organism evidence="2 3">
    <name type="scientific">Natranaerovirga hydrolytica</name>
    <dbReference type="NCBI Taxonomy" id="680378"/>
    <lineage>
        <taxon>Bacteria</taxon>
        <taxon>Bacillati</taxon>
        <taxon>Bacillota</taxon>
        <taxon>Clostridia</taxon>
        <taxon>Lachnospirales</taxon>
        <taxon>Natranaerovirgaceae</taxon>
        <taxon>Natranaerovirga</taxon>
    </lineage>
</organism>
<reference evidence="2 3" key="1">
    <citation type="submission" date="2019-03" db="EMBL/GenBank/DDBJ databases">
        <title>Genomic Encyclopedia of Type Strains, Phase IV (KMG-IV): sequencing the most valuable type-strain genomes for metagenomic binning, comparative biology and taxonomic classification.</title>
        <authorList>
            <person name="Goeker M."/>
        </authorList>
    </citation>
    <scope>NUCLEOTIDE SEQUENCE [LARGE SCALE GENOMIC DNA]</scope>
    <source>
        <strain evidence="2 3">DSM 24176</strain>
    </source>
</reference>
<keyword evidence="3" id="KW-1185">Reference proteome</keyword>
<dbReference type="AlphaFoldDB" id="A0A4R1MI82"/>
<dbReference type="EMBL" id="SMGQ01000014">
    <property type="protein sequence ID" value="TCK92398.1"/>
    <property type="molecule type" value="Genomic_DNA"/>
</dbReference>
<keyword evidence="1" id="KW-0175">Coiled coil</keyword>